<evidence type="ECO:0008006" key="3">
    <source>
        <dbReference type="Google" id="ProtNLM"/>
    </source>
</evidence>
<evidence type="ECO:0000313" key="1">
    <source>
        <dbReference type="EMBL" id="SFH33619.1"/>
    </source>
</evidence>
<keyword evidence="2" id="KW-1185">Reference proteome</keyword>
<protein>
    <recommendedName>
        <fullName evidence="3">Secreted protein</fullName>
    </recommendedName>
</protein>
<proteinExistence type="predicted"/>
<gene>
    <name evidence="1" type="ORF">SAMN05216274_103200</name>
</gene>
<organism evidence="1 2">
    <name type="scientific">Cryobacterium levicorallinum</name>
    <dbReference type="NCBI Taxonomy" id="995038"/>
    <lineage>
        <taxon>Bacteria</taxon>
        <taxon>Bacillati</taxon>
        <taxon>Actinomycetota</taxon>
        <taxon>Actinomycetes</taxon>
        <taxon>Micrococcales</taxon>
        <taxon>Microbacteriaceae</taxon>
        <taxon>Cryobacterium</taxon>
    </lineage>
</organism>
<comment type="caution">
    <text evidence="1">The sequence shown here is derived from an EMBL/GenBank/DDBJ whole genome shotgun (WGS) entry which is preliminary data.</text>
</comment>
<dbReference type="Proteomes" id="UP000199681">
    <property type="component" value="Unassembled WGS sequence"/>
</dbReference>
<evidence type="ECO:0000313" key="2">
    <source>
        <dbReference type="Proteomes" id="UP000199681"/>
    </source>
</evidence>
<sequence length="86" mass="9525">MPWFDLAFVLWPLAIIRVLWDGGASLTATEHHSSNEPDLVRQISDAVAPTVGRLVFNGFSTGVRVSWAQHHDTIPRHIDGATVLPR</sequence>
<reference evidence="1 2" key="1">
    <citation type="submission" date="2016-10" db="EMBL/GenBank/DDBJ databases">
        <authorList>
            <person name="Varghese N."/>
            <person name="Submissions S."/>
        </authorList>
    </citation>
    <scope>NUCLEOTIDE SEQUENCE [LARGE SCALE GENOMIC DNA]</scope>
    <source>
        <strain evidence="1 2">GMCC 1.11211</strain>
    </source>
</reference>
<dbReference type="EMBL" id="FOPW01000003">
    <property type="protein sequence ID" value="SFH33619.1"/>
    <property type="molecule type" value="Genomic_DNA"/>
</dbReference>
<name>A0ABY1EB74_9MICO</name>
<accession>A0ABY1EB74</accession>